<evidence type="ECO:0000256" key="4">
    <source>
        <dbReference type="ARBA" id="ARBA00022989"/>
    </source>
</evidence>
<dbReference type="PANTHER" id="PTHR30572">
    <property type="entry name" value="MEMBRANE COMPONENT OF TRANSPORTER-RELATED"/>
    <property type="match status" value="1"/>
</dbReference>
<evidence type="ECO:0000256" key="1">
    <source>
        <dbReference type="ARBA" id="ARBA00004651"/>
    </source>
</evidence>
<feature type="transmembrane region" description="Helical" evidence="7">
    <location>
        <begin position="316"/>
        <end position="345"/>
    </location>
</feature>
<gene>
    <name evidence="10" type="ORF">PSR33_02690</name>
</gene>
<feature type="transmembrane region" description="Helical" evidence="7">
    <location>
        <begin position="351"/>
        <end position="377"/>
    </location>
</feature>
<evidence type="ECO:0000259" key="9">
    <source>
        <dbReference type="Pfam" id="PF12704"/>
    </source>
</evidence>
<dbReference type="Proteomes" id="UP001215533">
    <property type="component" value="Chromosome"/>
</dbReference>
<dbReference type="RefSeq" id="WP_215499368.1">
    <property type="nucleotide sequence ID" value="NZ_CP076099.1"/>
</dbReference>
<organism evidence="10 11">
    <name type="scientific">Latilactobacillus curvatus</name>
    <name type="common">Lactobacillus curvatus</name>
    <dbReference type="NCBI Taxonomy" id="28038"/>
    <lineage>
        <taxon>Bacteria</taxon>
        <taxon>Bacillati</taxon>
        <taxon>Bacillota</taxon>
        <taxon>Bacilli</taxon>
        <taxon>Lactobacillales</taxon>
        <taxon>Lactobacillaceae</taxon>
        <taxon>Latilactobacillus</taxon>
    </lineage>
</organism>
<evidence type="ECO:0000256" key="3">
    <source>
        <dbReference type="ARBA" id="ARBA00022692"/>
    </source>
</evidence>
<accession>A0AAJ5REC2</accession>
<dbReference type="InterPro" id="IPR050250">
    <property type="entry name" value="Macrolide_Exporter_MacB"/>
</dbReference>
<keyword evidence="3 7" id="KW-0812">Transmembrane</keyword>
<comment type="subcellular location">
    <subcellularLocation>
        <location evidence="1">Cell membrane</location>
        <topology evidence="1">Multi-pass membrane protein</topology>
    </subcellularLocation>
</comment>
<feature type="domain" description="MacB-like periplasmic core" evidence="9">
    <location>
        <begin position="21"/>
        <end position="233"/>
    </location>
</feature>
<evidence type="ECO:0000259" key="8">
    <source>
        <dbReference type="Pfam" id="PF02687"/>
    </source>
</evidence>
<dbReference type="InterPro" id="IPR025857">
    <property type="entry name" value="MacB_PCD"/>
</dbReference>
<evidence type="ECO:0000313" key="10">
    <source>
        <dbReference type="EMBL" id="WDC92477.1"/>
    </source>
</evidence>
<evidence type="ECO:0000256" key="6">
    <source>
        <dbReference type="ARBA" id="ARBA00038076"/>
    </source>
</evidence>
<comment type="similarity">
    <text evidence="6">Belongs to the ABC-4 integral membrane protein family.</text>
</comment>
<feature type="transmembrane region" description="Helical" evidence="7">
    <location>
        <begin position="21"/>
        <end position="42"/>
    </location>
</feature>
<dbReference type="GO" id="GO:0005886">
    <property type="term" value="C:plasma membrane"/>
    <property type="evidence" value="ECO:0007669"/>
    <property type="project" value="UniProtKB-SubCell"/>
</dbReference>
<dbReference type="PANTHER" id="PTHR30572:SF4">
    <property type="entry name" value="ABC TRANSPORTER PERMEASE YTRF"/>
    <property type="match status" value="1"/>
</dbReference>
<feature type="transmembrane region" description="Helical" evidence="7">
    <location>
        <begin position="270"/>
        <end position="295"/>
    </location>
</feature>
<feature type="domain" description="ABC3 transporter permease C-terminal" evidence="8">
    <location>
        <begin position="274"/>
        <end position="386"/>
    </location>
</feature>
<dbReference type="InterPro" id="IPR003838">
    <property type="entry name" value="ABC3_permease_C"/>
</dbReference>
<keyword evidence="5 7" id="KW-0472">Membrane</keyword>
<dbReference type="Pfam" id="PF12704">
    <property type="entry name" value="MacB_PCD"/>
    <property type="match status" value="1"/>
</dbReference>
<evidence type="ECO:0000256" key="7">
    <source>
        <dbReference type="SAM" id="Phobius"/>
    </source>
</evidence>
<dbReference type="AlphaFoldDB" id="A0AAJ5REC2"/>
<protein>
    <submittedName>
        <fullName evidence="10">ABC transporter permease</fullName>
    </submittedName>
</protein>
<evidence type="ECO:0000256" key="5">
    <source>
        <dbReference type="ARBA" id="ARBA00023136"/>
    </source>
</evidence>
<evidence type="ECO:0000256" key="2">
    <source>
        <dbReference type="ARBA" id="ARBA00022475"/>
    </source>
</evidence>
<reference evidence="10" key="1">
    <citation type="submission" date="2023-02" db="EMBL/GenBank/DDBJ databases">
        <title>Complete genome sequence of Lactobacillus curvatus CACC879 isolated from Pig feces.</title>
        <authorList>
            <person name="Park S."/>
            <person name="Park M.A."/>
            <person name="Kim D.-H."/>
            <person name="Kim Y."/>
        </authorList>
    </citation>
    <scope>NUCLEOTIDE SEQUENCE</scope>
    <source>
        <strain evidence="10">CACC879</strain>
    </source>
</reference>
<name>A0AAJ5REC2_LATCU</name>
<sequence>MKVIEVLLTAWKSIQTNLKRSLLTMVGITIGIASVVVIVSLGNGIKKETLKNLQADSSGRQTIEITYTDKNPNSYRRGFSTEDIELLKQSDESIDKISILDNKNSFSNKLIINGQLKSATFHLTKKATNENIIVGSNLSKAQVNSFQPMAMISDSVAKKYYDSPSNALNSSLSVDNTTYTVTGVFKNKKNDGLSTDVILPLTTYKSAQTKSTGDTIKVTFQRNVNIEKAAKNVVKNLNKNGSQKTNGKYEYIDIGSLLSGVSNVISGITYFISAIAGISLFIAGIGVMNMLYISVSERTKEIGVRRAIGAKKKEIMIQFLLEAVILTTLGGLLGFIMGAGLAMIISQFLPFPAVITASSFVTSFVISTVVGVIFGILPARQAADKNLIDILK</sequence>
<proteinExistence type="inferred from homology"/>
<keyword evidence="4 7" id="KW-1133">Transmembrane helix</keyword>
<dbReference type="GO" id="GO:0022857">
    <property type="term" value="F:transmembrane transporter activity"/>
    <property type="evidence" value="ECO:0007669"/>
    <property type="project" value="TreeGrafter"/>
</dbReference>
<dbReference type="EMBL" id="CP117683">
    <property type="protein sequence ID" value="WDC92477.1"/>
    <property type="molecule type" value="Genomic_DNA"/>
</dbReference>
<keyword evidence="2" id="KW-1003">Cell membrane</keyword>
<dbReference type="Pfam" id="PF02687">
    <property type="entry name" value="FtsX"/>
    <property type="match status" value="1"/>
</dbReference>
<evidence type="ECO:0000313" key="11">
    <source>
        <dbReference type="Proteomes" id="UP001215533"/>
    </source>
</evidence>